<dbReference type="GO" id="GO:0008270">
    <property type="term" value="F:zinc ion binding"/>
    <property type="evidence" value="ECO:0007669"/>
    <property type="project" value="UniProtKB-KW"/>
</dbReference>
<evidence type="ECO:0000313" key="5">
    <source>
        <dbReference type="Proteomes" id="UP000799776"/>
    </source>
</evidence>
<gene>
    <name evidence="4" type="ORF">K490DRAFT_59792</name>
</gene>
<feature type="region of interest" description="Disordered" evidence="2">
    <location>
        <begin position="1"/>
        <end position="33"/>
    </location>
</feature>
<keyword evidence="1" id="KW-0479">Metal-binding</keyword>
<dbReference type="OrthoDB" id="5387895at2759"/>
<sequence length="451" mass="50424">MSAPTSAFQNLSLGQDDFIPDTIQNDPDEDREESLVTYNVADLPQTARKRVRAGVGADTTVDNVNWCMEKEDEDGDLHYHFDMKDNISVKFGRSQGSKYAVPKCSCGATEQGNACKHVFWLENQVVQATGHPPNALKLVADGRTIHGRTVPDLITSLADEGAPAAGLRDLADVHDWVLRPQSAAEEDFEEQLQDLISVFEPNNALPEELWREDFARGLGKNSPSRVYKEFAEIVTTYAQKDYSLQHRLQETITPEFRALVFFKKLQDRQAQVFQALEEYKKHAPEVSSIPAHDVATCAEKLQQIVAQLKEGYEDRVKGKLENSQAASFGAGVLIEILRKVVERNKNAYEGISWNRIEDLSETAQDNNLYVRLIGSPVNTRGPFLLQALKNVPRGALDQFDHRESLVDIKRKLESYNAPQAYVMLLGEITRDGGSPGRKRPLAAESGSSKKR</sequence>
<dbReference type="InterPro" id="IPR007527">
    <property type="entry name" value="Znf_SWIM"/>
</dbReference>
<reference evidence="4" key="1">
    <citation type="journal article" date="2020" name="Stud. Mycol.">
        <title>101 Dothideomycetes genomes: a test case for predicting lifestyles and emergence of pathogens.</title>
        <authorList>
            <person name="Haridas S."/>
            <person name="Albert R."/>
            <person name="Binder M."/>
            <person name="Bloem J."/>
            <person name="Labutti K."/>
            <person name="Salamov A."/>
            <person name="Andreopoulos B."/>
            <person name="Baker S."/>
            <person name="Barry K."/>
            <person name="Bills G."/>
            <person name="Bluhm B."/>
            <person name="Cannon C."/>
            <person name="Castanera R."/>
            <person name="Culley D."/>
            <person name="Daum C."/>
            <person name="Ezra D."/>
            <person name="Gonzalez J."/>
            <person name="Henrissat B."/>
            <person name="Kuo A."/>
            <person name="Liang C."/>
            <person name="Lipzen A."/>
            <person name="Lutzoni F."/>
            <person name="Magnuson J."/>
            <person name="Mondo S."/>
            <person name="Nolan M."/>
            <person name="Ohm R."/>
            <person name="Pangilinan J."/>
            <person name="Park H.-J."/>
            <person name="Ramirez L."/>
            <person name="Alfaro M."/>
            <person name="Sun H."/>
            <person name="Tritt A."/>
            <person name="Yoshinaga Y."/>
            <person name="Zwiers L.-H."/>
            <person name="Turgeon B."/>
            <person name="Goodwin S."/>
            <person name="Spatafora J."/>
            <person name="Crous P."/>
            <person name="Grigoriev I."/>
        </authorList>
    </citation>
    <scope>NUCLEOTIDE SEQUENCE</scope>
    <source>
        <strain evidence="4">CBS 121410</strain>
    </source>
</reference>
<feature type="domain" description="SWIM-type" evidence="3">
    <location>
        <begin position="87"/>
        <end position="126"/>
    </location>
</feature>
<keyword evidence="5" id="KW-1185">Reference proteome</keyword>
<name>A0A9P4LVL1_9PEZI</name>
<evidence type="ECO:0000259" key="3">
    <source>
        <dbReference type="PROSITE" id="PS50966"/>
    </source>
</evidence>
<dbReference type="PROSITE" id="PS50966">
    <property type="entry name" value="ZF_SWIM"/>
    <property type="match status" value="1"/>
</dbReference>
<protein>
    <recommendedName>
        <fullName evidence="3">SWIM-type domain-containing protein</fullName>
    </recommendedName>
</protein>
<comment type="caution">
    <text evidence="4">The sequence shown here is derived from an EMBL/GenBank/DDBJ whole genome shotgun (WGS) entry which is preliminary data.</text>
</comment>
<organism evidence="4 5">
    <name type="scientific">Saccharata proteae CBS 121410</name>
    <dbReference type="NCBI Taxonomy" id="1314787"/>
    <lineage>
        <taxon>Eukaryota</taxon>
        <taxon>Fungi</taxon>
        <taxon>Dikarya</taxon>
        <taxon>Ascomycota</taxon>
        <taxon>Pezizomycotina</taxon>
        <taxon>Dothideomycetes</taxon>
        <taxon>Dothideomycetes incertae sedis</taxon>
        <taxon>Botryosphaeriales</taxon>
        <taxon>Saccharataceae</taxon>
        <taxon>Saccharata</taxon>
    </lineage>
</organism>
<dbReference type="EMBL" id="ML978744">
    <property type="protein sequence ID" value="KAF2084211.1"/>
    <property type="molecule type" value="Genomic_DNA"/>
</dbReference>
<accession>A0A9P4LVL1</accession>
<feature type="region of interest" description="Disordered" evidence="2">
    <location>
        <begin position="430"/>
        <end position="451"/>
    </location>
</feature>
<evidence type="ECO:0000256" key="2">
    <source>
        <dbReference type="SAM" id="MobiDB-lite"/>
    </source>
</evidence>
<evidence type="ECO:0000313" key="4">
    <source>
        <dbReference type="EMBL" id="KAF2084211.1"/>
    </source>
</evidence>
<keyword evidence="1" id="KW-0863">Zinc-finger</keyword>
<proteinExistence type="predicted"/>
<evidence type="ECO:0000256" key="1">
    <source>
        <dbReference type="PROSITE-ProRule" id="PRU00325"/>
    </source>
</evidence>
<dbReference type="Proteomes" id="UP000799776">
    <property type="component" value="Unassembled WGS sequence"/>
</dbReference>
<keyword evidence="1" id="KW-0862">Zinc</keyword>
<feature type="compositionally biased region" description="Polar residues" evidence="2">
    <location>
        <begin position="1"/>
        <end position="13"/>
    </location>
</feature>
<dbReference type="AlphaFoldDB" id="A0A9P4LVL1"/>